<evidence type="ECO:0000256" key="9">
    <source>
        <dbReference type="RuleBase" id="RU362042"/>
    </source>
</evidence>
<reference evidence="11 12" key="1">
    <citation type="submission" date="2019-03" db="EMBL/GenBank/DDBJ databases">
        <title>The complete genome sequence of Swingsia_sp. F3b2 LMG30590(T).</title>
        <authorList>
            <person name="Chua K.-O."/>
            <person name="Chan K.-G."/>
            <person name="See-Too W.-S."/>
        </authorList>
    </citation>
    <scope>NUCLEOTIDE SEQUENCE [LARGE SCALE GENOMIC DNA]</scope>
    <source>
        <strain evidence="11 12">F3b2</strain>
    </source>
</reference>
<name>A0A4Y6UD77_9PROT</name>
<dbReference type="PANTHER" id="PTHR43390">
    <property type="entry name" value="SIGNAL PEPTIDASE I"/>
    <property type="match status" value="1"/>
</dbReference>
<evidence type="ECO:0000313" key="11">
    <source>
        <dbReference type="EMBL" id="QDH14446.1"/>
    </source>
</evidence>
<accession>A0A4Y6UD77</accession>
<dbReference type="GO" id="GO:0016020">
    <property type="term" value="C:membrane"/>
    <property type="evidence" value="ECO:0007669"/>
    <property type="project" value="UniProtKB-SubCell"/>
</dbReference>
<dbReference type="GO" id="GO:0004252">
    <property type="term" value="F:serine-type endopeptidase activity"/>
    <property type="evidence" value="ECO:0007669"/>
    <property type="project" value="InterPro"/>
</dbReference>
<keyword evidence="12" id="KW-1185">Reference proteome</keyword>
<dbReference type="AlphaFoldDB" id="A0A4Y6UD77"/>
<dbReference type="Pfam" id="PF10502">
    <property type="entry name" value="Peptidase_S26"/>
    <property type="match status" value="1"/>
</dbReference>
<dbReference type="InterPro" id="IPR019756">
    <property type="entry name" value="Pept_S26A_signal_pept_1_Ser-AS"/>
</dbReference>
<dbReference type="NCBIfam" id="TIGR02227">
    <property type="entry name" value="sigpep_I_bact"/>
    <property type="match status" value="1"/>
</dbReference>
<feature type="transmembrane region" description="Helical" evidence="8">
    <location>
        <begin position="12"/>
        <end position="34"/>
    </location>
</feature>
<gene>
    <name evidence="11" type="primary">lepB</name>
    <name evidence="11" type="ORF">E3E12_06415</name>
</gene>
<dbReference type="PROSITE" id="PS00501">
    <property type="entry name" value="SPASE_I_1"/>
    <property type="match status" value="1"/>
</dbReference>
<comment type="catalytic activity">
    <reaction evidence="1 8">
        <text>Cleavage of hydrophobic, N-terminal signal or leader sequences from secreted and periplasmic proteins.</text>
        <dbReference type="EC" id="3.4.21.89"/>
    </reaction>
</comment>
<evidence type="ECO:0000256" key="5">
    <source>
        <dbReference type="ARBA" id="ARBA00022670"/>
    </source>
</evidence>
<feature type="active site" evidence="7">
    <location>
        <position position="100"/>
    </location>
</feature>
<protein>
    <recommendedName>
        <fullName evidence="4 8">Signal peptidase I</fullName>
        <ecNumber evidence="3 8">3.4.21.89</ecNumber>
    </recommendedName>
</protein>
<dbReference type="EC" id="3.4.21.89" evidence="3 8"/>
<evidence type="ECO:0000256" key="4">
    <source>
        <dbReference type="ARBA" id="ARBA00019232"/>
    </source>
</evidence>
<dbReference type="Gene3D" id="2.10.109.10">
    <property type="entry name" value="Umud Fragment, subunit A"/>
    <property type="match status" value="1"/>
</dbReference>
<dbReference type="InterPro" id="IPR036286">
    <property type="entry name" value="LexA/Signal_pep-like_sf"/>
</dbReference>
<evidence type="ECO:0000256" key="8">
    <source>
        <dbReference type="RuleBase" id="RU003993"/>
    </source>
</evidence>
<dbReference type="InterPro" id="IPR019757">
    <property type="entry name" value="Pept_S26A_signal_pept_1_Lys-AS"/>
</dbReference>
<keyword evidence="8" id="KW-0812">Transmembrane</keyword>
<evidence type="ECO:0000256" key="1">
    <source>
        <dbReference type="ARBA" id="ARBA00000677"/>
    </source>
</evidence>
<dbReference type="PRINTS" id="PR00727">
    <property type="entry name" value="LEADERPTASE"/>
</dbReference>
<evidence type="ECO:0000256" key="7">
    <source>
        <dbReference type="PIRSR" id="PIRSR600223-1"/>
    </source>
</evidence>
<keyword evidence="6 8" id="KW-0378">Hydrolase</keyword>
<evidence type="ECO:0000256" key="2">
    <source>
        <dbReference type="ARBA" id="ARBA00009370"/>
    </source>
</evidence>
<dbReference type="RefSeq" id="WP_141443588.1">
    <property type="nucleotide sequence ID" value="NZ_CP038231.1"/>
</dbReference>
<dbReference type="Proteomes" id="UP000318709">
    <property type="component" value="Chromosome"/>
</dbReference>
<keyword evidence="8" id="KW-0472">Membrane</keyword>
<dbReference type="GO" id="GO:0006465">
    <property type="term" value="P:signal peptide processing"/>
    <property type="evidence" value="ECO:0007669"/>
    <property type="project" value="InterPro"/>
</dbReference>
<keyword evidence="5 8" id="KW-0645">Protease</keyword>
<evidence type="ECO:0000256" key="6">
    <source>
        <dbReference type="ARBA" id="ARBA00022801"/>
    </source>
</evidence>
<organism evidence="11 12">
    <name type="scientific">Formicincola oecophyllae</name>
    <dbReference type="NCBI Taxonomy" id="2558361"/>
    <lineage>
        <taxon>Bacteria</taxon>
        <taxon>Pseudomonadati</taxon>
        <taxon>Pseudomonadota</taxon>
        <taxon>Alphaproteobacteria</taxon>
        <taxon>Acetobacterales</taxon>
        <taxon>Acetobacteraceae</taxon>
        <taxon>Formicincola</taxon>
    </lineage>
</organism>
<dbReference type="KEGG" id="swf:E3E12_06415"/>
<dbReference type="InterPro" id="IPR019533">
    <property type="entry name" value="Peptidase_S26"/>
</dbReference>
<evidence type="ECO:0000259" key="10">
    <source>
        <dbReference type="Pfam" id="PF10502"/>
    </source>
</evidence>
<comment type="similarity">
    <text evidence="2 9">Belongs to the peptidase S26 family.</text>
</comment>
<dbReference type="OrthoDB" id="9815782at2"/>
<sequence length="269" mass="29946">MRDPTGEWKLFLVQMAVILAAVMVVRTFVVQPYVIPSASMIPTLQIGDYIATTKYSYGWSRYSMPFNLPAFKGRLDGSLPQRGDVVVFRYTQDPTVDYIKRAIGLPGDHVQMRAGRLFINGHAVATTAVGPYSVHDDQGRLLSGTVYTEDLPRGRGTLQHPVLKLTDGGAANNTADYVVPQGCVFFMGDDRDDSADSRFQGGRESGACPAPPGNDYLKSTGHDLGFVPMQNLVGRARLVLFSVDMHHPAWEFWYWPSEIRWGRFFQPIP</sequence>
<feature type="active site" evidence="7">
    <location>
        <position position="39"/>
    </location>
</feature>
<dbReference type="EMBL" id="CP038231">
    <property type="protein sequence ID" value="QDH14446.1"/>
    <property type="molecule type" value="Genomic_DNA"/>
</dbReference>
<evidence type="ECO:0000313" key="12">
    <source>
        <dbReference type="Proteomes" id="UP000318709"/>
    </source>
</evidence>
<dbReference type="InterPro" id="IPR000223">
    <property type="entry name" value="Pept_S26A_signal_pept_1"/>
</dbReference>
<dbReference type="PANTHER" id="PTHR43390:SF1">
    <property type="entry name" value="CHLOROPLAST PROCESSING PEPTIDASE"/>
    <property type="match status" value="1"/>
</dbReference>
<feature type="domain" description="Peptidase S26" evidence="10">
    <location>
        <begin position="11"/>
        <end position="240"/>
    </location>
</feature>
<evidence type="ECO:0000256" key="3">
    <source>
        <dbReference type="ARBA" id="ARBA00013208"/>
    </source>
</evidence>
<keyword evidence="8" id="KW-1133">Transmembrane helix</keyword>
<proteinExistence type="inferred from homology"/>
<comment type="subcellular location">
    <subcellularLocation>
        <location evidence="9">Membrane</location>
        <topology evidence="9">Single-pass type II membrane protein</topology>
    </subcellularLocation>
</comment>
<dbReference type="PROSITE" id="PS00760">
    <property type="entry name" value="SPASE_I_2"/>
    <property type="match status" value="1"/>
</dbReference>
<dbReference type="SUPFAM" id="SSF51306">
    <property type="entry name" value="LexA/Signal peptidase"/>
    <property type="match status" value="1"/>
</dbReference>
<dbReference type="GO" id="GO:0009003">
    <property type="term" value="F:signal peptidase activity"/>
    <property type="evidence" value="ECO:0007669"/>
    <property type="project" value="UniProtKB-EC"/>
</dbReference>
<dbReference type="CDD" id="cd06530">
    <property type="entry name" value="S26_SPase_I"/>
    <property type="match status" value="1"/>
</dbReference>